<keyword evidence="4" id="KW-1003">Cell membrane</keyword>
<feature type="transmembrane region" description="Helical" evidence="9">
    <location>
        <begin position="417"/>
        <end position="439"/>
    </location>
</feature>
<evidence type="ECO:0000256" key="3">
    <source>
        <dbReference type="ARBA" id="ARBA00022449"/>
    </source>
</evidence>
<evidence type="ECO:0000256" key="6">
    <source>
        <dbReference type="ARBA" id="ARBA00022989"/>
    </source>
</evidence>
<keyword evidence="7 9" id="KW-0472">Membrane</keyword>
<evidence type="ECO:0000256" key="1">
    <source>
        <dbReference type="ARBA" id="ARBA00004651"/>
    </source>
</evidence>
<feature type="transmembrane region" description="Helical" evidence="9">
    <location>
        <begin position="297"/>
        <end position="317"/>
    </location>
</feature>
<feature type="transmembrane region" description="Helical" evidence="9">
    <location>
        <begin position="385"/>
        <end position="411"/>
    </location>
</feature>
<evidence type="ECO:0000256" key="9">
    <source>
        <dbReference type="SAM" id="Phobius"/>
    </source>
</evidence>
<feature type="transmembrane region" description="Helical" evidence="9">
    <location>
        <begin position="139"/>
        <end position="159"/>
    </location>
</feature>
<feature type="transmembrane region" description="Helical" evidence="9">
    <location>
        <begin position="70"/>
        <end position="93"/>
    </location>
</feature>
<evidence type="ECO:0000313" key="11">
    <source>
        <dbReference type="EMBL" id="UJF35184.1"/>
    </source>
</evidence>
<dbReference type="EMBL" id="CP090978">
    <property type="protein sequence ID" value="UJF35184.1"/>
    <property type="molecule type" value="Genomic_DNA"/>
</dbReference>
<keyword evidence="6 9" id="KW-1133">Transmembrane helix</keyword>
<feature type="transmembrane region" description="Helical" evidence="9">
    <location>
        <begin position="186"/>
        <end position="205"/>
    </location>
</feature>
<evidence type="ECO:0000256" key="7">
    <source>
        <dbReference type="ARBA" id="ARBA00023136"/>
    </source>
</evidence>
<dbReference type="RefSeq" id="WP_235121756.1">
    <property type="nucleotide sequence ID" value="NZ_CP090978.1"/>
</dbReference>
<proteinExistence type="inferred from homology"/>
<dbReference type="InterPro" id="IPR018461">
    <property type="entry name" value="Na/H_Antiport_NhaC-like_C"/>
</dbReference>
<keyword evidence="3" id="KW-0050">Antiport</keyword>
<dbReference type="Proteomes" id="UP001649230">
    <property type="component" value="Chromosome"/>
</dbReference>
<evidence type="ECO:0000256" key="5">
    <source>
        <dbReference type="ARBA" id="ARBA00022692"/>
    </source>
</evidence>
<evidence type="ECO:0000256" key="2">
    <source>
        <dbReference type="ARBA" id="ARBA00022448"/>
    </source>
</evidence>
<evidence type="ECO:0000256" key="4">
    <source>
        <dbReference type="ARBA" id="ARBA00022475"/>
    </source>
</evidence>
<evidence type="ECO:0000313" key="12">
    <source>
        <dbReference type="Proteomes" id="UP001649230"/>
    </source>
</evidence>
<dbReference type="InterPro" id="IPR052180">
    <property type="entry name" value="NhaC_Na-H+_Antiporter"/>
</dbReference>
<keyword evidence="5 9" id="KW-0812">Transmembrane</keyword>
<reference evidence="11 12" key="1">
    <citation type="journal article" date="2024" name="Int. J. Syst. Evol. Microbiol.">
        <title>Paenibacillus hexagrammi sp. nov., a novel bacterium isolated from the gut content of Hexagrammos agrammus.</title>
        <authorList>
            <person name="Jung H.K."/>
            <person name="Kim D.G."/>
            <person name="Zin H."/>
            <person name="Park J."/>
            <person name="Jung H."/>
            <person name="Kim Y.O."/>
            <person name="Kong H.J."/>
            <person name="Kim J.W."/>
            <person name="Kim Y.S."/>
        </authorList>
    </citation>
    <scope>NUCLEOTIDE SEQUENCE [LARGE SCALE GENOMIC DNA]</scope>
    <source>
        <strain evidence="11 12">YPD9-1</strain>
    </source>
</reference>
<evidence type="ECO:0000256" key="8">
    <source>
        <dbReference type="ARBA" id="ARBA00038435"/>
    </source>
</evidence>
<accession>A0ABY3SPL4</accession>
<dbReference type="PANTHER" id="PTHR33451:SF3">
    <property type="entry name" value="MALATE-2H(+)_NA(+)-LACTATE ANTIPORTER"/>
    <property type="match status" value="1"/>
</dbReference>
<keyword evidence="2" id="KW-0813">Transport</keyword>
<gene>
    <name evidence="11" type="ORF">L0M14_08690</name>
</gene>
<sequence>MRMLSTRQFIFIVMTTITGLAAAYLLNIPLAFGFALGLIALLGFSWKAGLSAKTLTGSMLAGMKHTREVVWILALVGLLIPAWTASGTIPYMIDSGIHFIDPRYFVTFAFVLSAVISMLLGTSTGTLSSVGIPLMGLGGYLHIPLSMLAGALVSGAFVGDRTSPFSSARQLTGASTGVKGKEQWKAMLPTTVAGILVAVVCFAWEDWEGSWHHAGIAGFQQQFGEGFIYSPWLLVPAAILLLSIALRLGTRNGFMLSILSAVTIGSLFQHITWTTWFQYLWNGYSSDRFHSLETKGFSSMIELMVLILMAGAFNGILEENKVLQLFMEKLLGTKPTLLGATMRTSIFGLLLCLISCNQTLPIMMTGRSLLPRWEQTFPRHQLTRIVADTSLIFAAMVPWNLLGVLCGTILGVPVESYIMHAPFLWSLPVCTWIWSYVCVRGETGSTYGIDR</sequence>
<comment type="similarity">
    <text evidence="8">Belongs to the NhaC Na(+)/H(+) (TC 2.A.35) antiporter family.</text>
</comment>
<feature type="transmembrane region" description="Helical" evidence="9">
    <location>
        <begin position="105"/>
        <end position="127"/>
    </location>
</feature>
<organism evidence="11 12">
    <name type="scientific">Paenibacillus hexagrammi</name>
    <dbReference type="NCBI Taxonomy" id="2908839"/>
    <lineage>
        <taxon>Bacteria</taxon>
        <taxon>Bacillati</taxon>
        <taxon>Bacillota</taxon>
        <taxon>Bacilli</taxon>
        <taxon>Bacillales</taxon>
        <taxon>Paenibacillaceae</taxon>
        <taxon>Paenibacillus</taxon>
    </lineage>
</organism>
<feature type="transmembrane region" description="Helical" evidence="9">
    <location>
        <begin position="254"/>
        <end position="276"/>
    </location>
</feature>
<comment type="subcellular location">
    <subcellularLocation>
        <location evidence="1">Cell membrane</location>
        <topology evidence="1">Multi-pass membrane protein</topology>
    </subcellularLocation>
</comment>
<feature type="domain" description="Na+/H+ antiporter NhaC-like C-terminal" evidence="10">
    <location>
        <begin position="228"/>
        <end position="431"/>
    </location>
</feature>
<dbReference type="PANTHER" id="PTHR33451">
    <property type="entry name" value="MALATE-2H(+)/NA(+)-LACTATE ANTIPORTER"/>
    <property type="match status" value="1"/>
</dbReference>
<dbReference type="Pfam" id="PF03553">
    <property type="entry name" value="Na_H_antiporter"/>
    <property type="match status" value="1"/>
</dbReference>
<name>A0ABY3SPL4_9BACL</name>
<feature type="transmembrane region" description="Helical" evidence="9">
    <location>
        <begin position="226"/>
        <end position="248"/>
    </location>
</feature>
<keyword evidence="12" id="KW-1185">Reference proteome</keyword>
<protein>
    <submittedName>
        <fullName evidence="11">Sodium:proton antiporter</fullName>
    </submittedName>
</protein>
<evidence type="ECO:0000259" key="10">
    <source>
        <dbReference type="Pfam" id="PF03553"/>
    </source>
</evidence>